<dbReference type="KEGG" id="tho:SP60_07140"/>
<dbReference type="AlphaFoldDB" id="A0A0M5LLA4"/>
<name>A0A0M5LLA4_9GAMM</name>
<dbReference type="InterPro" id="IPR036188">
    <property type="entry name" value="FAD/NAD-bd_sf"/>
</dbReference>
<dbReference type="SUPFAM" id="SSF54373">
    <property type="entry name" value="FAD-linked reductases, C-terminal domain"/>
    <property type="match status" value="1"/>
</dbReference>
<reference evidence="3 4" key="1">
    <citation type="journal article" date="2015" name="Genome Announc.">
        <title>Genome Sequence of 'Candidatus Thioglobus autotrophica' Strain EF1, a Chemoautotroph from the SUP05 Clade of Marine Gammaproteobacteria.</title>
        <authorList>
            <person name="Shah V."/>
            <person name="Morris R.M."/>
        </authorList>
    </citation>
    <scope>NUCLEOTIDE SEQUENCE [LARGE SCALE GENOMIC DNA]</scope>
    <source>
        <strain evidence="3 4">EF1</strain>
    </source>
</reference>
<keyword evidence="1" id="KW-0560">Oxidoreductase</keyword>
<dbReference type="InterPro" id="IPR006076">
    <property type="entry name" value="FAD-dep_OxRdtase"/>
</dbReference>
<dbReference type="RefSeq" id="WP_053951972.1">
    <property type="nucleotide sequence ID" value="NZ_CP010552.1"/>
</dbReference>
<dbReference type="EMBL" id="CP010552">
    <property type="protein sequence ID" value="ALE52986.1"/>
    <property type="molecule type" value="Genomic_DNA"/>
</dbReference>
<dbReference type="Pfam" id="PF01266">
    <property type="entry name" value="DAO"/>
    <property type="match status" value="1"/>
</dbReference>
<dbReference type="PATRIC" id="fig|1705394.5.peg.1425"/>
<sequence>MSDCLIIGGGVIGMMSARALVLSGVKVTLLDQGVCGQESSWAGGGIISPLYPWKYDDLTNELSLASQAVYEQLCAQILEDTGLDPEYLKSGLLMMDEYDSNVASAWLMRYGLDYQTHEKGGLFTNIAQVRNPRLIKALKADILSKGVKIVENTQVESLLLSHDKVRGVNTSQQAYLSDHVVVCSGAWSSQWLDLKEEIFPMKGQMIVLKSKPGVVEHIMLDQGRYIIPRQDGRILVGSTMQNVGFDRTTDPQTQQSLQTFAVQRFPDLKRAVIEHHWSGFRPASKSGKVMLGRHAEFDNVYLNTGHFRNGLNMAPESAKRITQLITHET</sequence>
<accession>A0A0M5LLA4</accession>
<dbReference type="OrthoDB" id="9805337at2"/>
<organism evidence="3 4">
    <name type="scientific">Candidatus Thioglobus autotrophicus</name>
    <dbReference type="NCBI Taxonomy" id="1705394"/>
    <lineage>
        <taxon>Bacteria</taxon>
        <taxon>Pseudomonadati</taxon>
        <taxon>Pseudomonadota</taxon>
        <taxon>Gammaproteobacteria</taxon>
        <taxon>Candidatus Pseudothioglobaceae</taxon>
        <taxon>Candidatus Thioglobus</taxon>
    </lineage>
</organism>
<proteinExistence type="predicted"/>
<dbReference type="Gene3D" id="3.50.50.60">
    <property type="entry name" value="FAD/NAD(P)-binding domain"/>
    <property type="match status" value="1"/>
</dbReference>
<evidence type="ECO:0000313" key="3">
    <source>
        <dbReference type="EMBL" id="ALE52986.1"/>
    </source>
</evidence>
<gene>
    <name evidence="3" type="ORF">SP60_07140</name>
</gene>
<dbReference type="GO" id="GO:0016491">
    <property type="term" value="F:oxidoreductase activity"/>
    <property type="evidence" value="ECO:0007669"/>
    <property type="project" value="UniProtKB-KW"/>
</dbReference>
<dbReference type="PANTHER" id="PTHR13847:SF289">
    <property type="entry name" value="GLYCINE OXIDASE"/>
    <property type="match status" value="1"/>
</dbReference>
<evidence type="ECO:0000259" key="2">
    <source>
        <dbReference type="Pfam" id="PF01266"/>
    </source>
</evidence>
<dbReference type="SUPFAM" id="SSF51905">
    <property type="entry name" value="FAD/NAD(P)-binding domain"/>
    <property type="match status" value="1"/>
</dbReference>
<dbReference type="PANTHER" id="PTHR13847">
    <property type="entry name" value="SARCOSINE DEHYDROGENASE-RELATED"/>
    <property type="match status" value="1"/>
</dbReference>
<feature type="domain" description="FAD dependent oxidoreductase" evidence="2">
    <location>
        <begin position="3"/>
        <end position="324"/>
    </location>
</feature>
<dbReference type="GO" id="GO:0005737">
    <property type="term" value="C:cytoplasm"/>
    <property type="evidence" value="ECO:0007669"/>
    <property type="project" value="TreeGrafter"/>
</dbReference>
<evidence type="ECO:0000256" key="1">
    <source>
        <dbReference type="ARBA" id="ARBA00023002"/>
    </source>
</evidence>
<dbReference type="STRING" id="1705394.SP60_07140"/>
<dbReference type="Proteomes" id="UP000058020">
    <property type="component" value="Chromosome"/>
</dbReference>
<dbReference type="Gene3D" id="3.30.9.10">
    <property type="entry name" value="D-Amino Acid Oxidase, subunit A, domain 2"/>
    <property type="match status" value="1"/>
</dbReference>
<keyword evidence="4" id="KW-1185">Reference proteome</keyword>
<evidence type="ECO:0000313" key="4">
    <source>
        <dbReference type="Proteomes" id="UP000058020"/>
    </source>
</evidence>
<protein>
    <submittedName>
        <fullName evidence="3">FAD-dependent oxidoreductase</fullName>
    </submittedName>
</protein>